<evidence type="ECO:0000313" key="5">
    <source>
        <dbReference type="Proteomes" id="UP001156664"/>
    </source>
</evidence>
<dbReference type="InterPro" id="IPR002491">
    <property type="entry name" value="ABC_transptr_periplasmic_BD"/>
</dbReference>
<dbReference type="Pfam" id="PF01497">
    <property type="entry name" value="Peripla_BP_2"/>
    <property type="match status" value="1"/>
</dbReference>
<evidence type="ECO:0000259" key="3">
    <source>
        <dbReference type="PROSITE" id="PS50983"/>
    </source>
</evidence>
<dbReference type="CDD" id="cd01144">
    <property type="entry name" value="BtuF"/>
    <property type="match status" value="1"/>
</dbReference>
<dbReference type="InterPro" id="IPR050902">
    <property type="entry name" value="ABC_Transporter_SBP"/>
</dbReference>
<name>A0ABQ5YMY7_9BURK</name>
<keyword evidence="5" id="KW-1185">Reference proteome</keyword>
<dbReference type="NCBIfam" id="NF038402">
    <property type="entry name" value="TroA_like"/>
    <property type="match status" value="1"/>
</dbReference>
<keyword evidence="1 2" id="KW-0732">Signal</keyword>
<reference evidence="5" key="1">
    <citation type="journal article" date="2019" name="Int. J. Syst. Evol. Microbiol.">
        <title>The Global Catalogue of Microorganisms (GCM) 10K type strain sequencing project: providing services to taxonomists for standard genome sequencing and annotation.</title>
        <authorList>
            <consortium name="The Broad Institute Genomics Platform"/>
            <consortium name="The Broad Institute Genome Sequencing Center for Infectious Disease"/>
            <person name="Wu L."/>
            <person name="Ma J."/>
        </authorList>
    </citation>
    <scope>NUCLEOTIDE SEQUENCE [LARGE SCALE GENOMIC DNA]</scope>
    <source>
        <strain evidence="5">NBRC 105857</strain>
    </source>
</reference>
<dbReference type="PANTHER" id="PTHR30535">
    <property type="entry name" value="VITAMIN B12-BINDING PROTEIN"/>
    <property type="match status" value="1"/>
</dbReference>
<dbReference type="RefSeq" id="WP_284279486.1">
    <property type="nucleotide sequence ID" value="NZ_BSOJ01000004.1"/>
</dbReference>
<dbReference type="Proteomes" id="UP001156664">
    <property type="component" value="Unassembled WGS sequence"/>
</dbReference>
<dbReference type="PANTHER" id="PTHR30535:SF34">
    <property type="entry name" value="MOLYBDATE-BINDING PROTEIN MOLA"/>
    <property type="match status" value="1"/>
</dbReference>
<gene>
    <name evidence="4" type="primary">btuF</name>
    <name evidence="4" type="ORF">GCM10007875_02520</name>
</gene>
<dbReference type="InterPro" id="IPR054828">
    <property type="entry name" value="Vit_B12_bind_prot"/>
</dbReference>
<dbReference type="SUPFAM" id="SSF53807">
    <property type="entry name" value="Helical backbone' metal receptor"/>
    <property type="match status" value="1"/>
</dbReference>
<evidence type="ECO:0000313" key="4">
    <source>
        <dbReference type="EMBL" id="GLR25165.1"/>
    </source>
</evidence>
<feature type="domain" description="Fe/B12 periplasmic-binding" evidence="3">
    <location>
        <begin position="44"/>
        <end position="296"/>
    </location>
</feature>
<dbReference type="Gene3D" id="3.40.50.1980">
    <property type="entry name" value="Nitrogenase molybdenum iron protein domain"/>
    <property type="match status" value="2"/>
</dbReference>
<dbReference type="EMBL" id="BSOJ01000004">
    <property type="protein sequence ID" value="GLR25165.1"/>
    <property type="molecule type" value="Genomic_DNA"/>
</dbReference>
<organism evidence="4 5">
    <name type="scientific">Limnobacter litoralis</name>
    <dbReference type="NCBI Taxonomy" id="481366"/>
    <lineage>
        <taxon>Bacteria</taxon>
        <taxon>Pseudomonadati</taxon>
        <taxon>Pseudomonadota</taxon>
        <taxon>Betaproteobacteria</taxon>
        <taxon>Burkholderiales</taxon>
        <taxon>Burkholderiaceae</taxon>
        <taxon>Limnobacter</taxon>
    </lineage>
</organism>
<evidence type="ECO:0000256" key="2">
    <source>
        <dbReference type="SAM" id="SignalP"/>
    </source>
</evidence>
<sequence length="302" mass="32972">MRNVCSRLFVLFGLFVLTPVWAAPQTVCERDDAGRQVCVGEVKRVVSLAPHATEILAFLGAESRLVGVDSASDFPLQMRQLPKLGDYLRVDLERLALMHPDLVVAWKSGITPDQLNTLANLGIPVFVSEPQSIQAVASNMKRLGHLLGLTASSDELADRWLASFDALAQSHRRQKPLRVFYQVWADPLMTLGGSHVVSQIIQMCGGTNVFKDLKTLAPTIGVEAVVQARPDVILSSGGTSDLDRLMAQWSRWTAVPAVARQHIAVVPQDILVRNGPRLLNAAQRVCTILDGYRSRAGVDSHG</sequence>
<comment type="caution">
    <text evidence="4">The sequence shown here is derived from an EMBL/GenBank/DDBJ whole genome shotgun (WGS) entry which is preliminary data.</text>
</comment>
<dbReference type="PROSITE" id="PS50983">
    <property type="entry name" value="FE_B12_PBP"/>
    <property type="match status" value="1"/>
</dbReference>
<feature type="signal peptide" evidence="2">
    <location>
        <begin position="1"/>
        <end position="22"/>
    </location>
</feature>
<feature type="chain" id="PRO_5047364024" evidence="2">
    <location>
        <begin position="23"/>
        <end position="302"/>
    </location>
</feature>
<evidence type="ECO:0000256" key="1">
    <source>
        <dbReference type="ARBA" id="ARBA00022729"/>
    </source>
</evidence>
<accession>A0ABQ5YMY7</accession>
<protein>
    <submittedName>
        <fullName evidence="4">Cobalamin-binding protein</fullName>
    </submittedName>
</protein>
<proteinExistence type="predicted"/>